<feature type="region of interest" description="Disordered" evidence="1">
    <location>
        <begin position="128"/>
        <end position="157"/>
    </location>
</feature>
<protein>
    <submittedName>
        <fullName evidence="3">Transposase family protein</fullName>
    </submittedName>
</protein>
<reference evidence="4" key="1">
    <citation type="submission" date="2023-07" db="EMBL/GenBank/DDBJ databases">
        <title>Novel species in the genus Lipingzhangella isolated from Sambhar Salt Lake.</title>
        <authorList>
            <person name="Jiya N."/>
            <person name="Kajale S."/>
            <person name="Sharma A."/>
        </authorList>
    </citation>
    <scope>NUCLEOTIDE SEQUENCE [LARGE SCALE GENOMIC DNA]</scope>
    <source>
        <strain evidence="4">LS1_29</strain>
    </source>
</reference>
<dbReference type="RefSeq" id="WP_310911087.1">
    <property type="nucleotide sequence ID" value="NZ_JAVLVT010000001.1"/>
</dbReference>
<evidence type="ECO:0000259" key="2">
    <source>
        <dbReference type="Pfam" id="PF13808"/>
    </source>
</evidence>
<name>A0ABU2H4U1_9ACTN</name>
<feature type="region of interest" description="Disordered" evidence="1">
    <location>
        <begin position="1"/>
        <end position="38"/>
    </location>
</feature>
<feature type="compositionally biased region" description="Basic and acidic residues" evidence="1">
    <location>
        <begin position="135"/>
        <end position="147"/>
    </location>
</feature>
<comment type="caution">
    <text evidence="3">The sequence shown here is derived from an EMBL/GenBank/DDBJ whole genome shotgun (WGS) entry which is preliminary data.</text>
</comment>
<dbReference type="EMBL" id="JAVLVT010000001">
    <property type="protein sequence ID" value="MDS1269629.1"/>
    <property type="molecule type" value="Genomic_DNA"/>
</dbReference>
<gene>
    <name evidence="3" type="ORF">RIF23_04910</name>
</gene>
<evidence type="ECO:0000313" key="3">
    <source>
        <dbReference type="EMBL" id="MDS1269629.1"/>
    </source>
</evidence>
<dbReference type="Proteomes" id="UP001250214">
    <property type="component" value="Unassembled WGS sequence"/>
</dbReference>
<dbReference type="Pfam" id="PF13808">
    <property type="entry name" value="DDE_Tnp_1_assoc"/>
    <property type="match status" value="1"/>
</dbReference>
<accession>A0ABU2H4U1</accession>
<sequence length="226" mass="23635">MPASTSSRTRAHAATETAEEPLTGLLDHLSTVPDPRRPQGIRYPLPAILAMVVCAMSGSGHDTATAAVEWAHRADDALLMRLGLGFDPVTGRVPVPTERTVAEVLNRLDAHTIAAAGAAHAEAIAAQTGPAPDANKGHTPDDVPEREHRRRCSTGVTRTRQACLAADGKAMRGSRRGDGTRAGVFHLARHSNAVVTTAQAIGAKHTETAAFTGPWTAWPTTTSPGA</sequence>
<evidence type="ECO:0000313" key="4">
    <source>
        <dbReference type="Proteomes" id="UP001250214"/>
    </source>
</evidence>
<dbReference type="InterPro" id="IPR032806">
    <property type="entry name" value="YbfD_N"/>
</dbReference>
<feature type="compositionally biased region" description="Low complexity" evidence="1">
    <location>
        <begin position="1"/>
        <end position="16"/>
    </location>
</feature>
<keyword evidence="4" id="KW-1185">Reference proteome</keyword>
<feature type="domain" description="H repeat-associated protein N-terminal" evidence="2">
    <location>
        <begin position="26"/>
        <end position="116"/>
    </location>
</feature>
<proteinExistence type="predicted"/>
<evidence type="ECO:0000256" key="1">
    <source>
        <dbReference type="SAM" id="MobiDB-lite"/>
    </source>
</evidence>
<organism evidence="3 4">
    <name type="scientific">Lipingzhangella rawalii</name>
    <dbReference type="NCBI Taxonomy" id="2055835"/>
    <lineage>
        <taxon>Bacteria</taxon>
        <taxon>Bacillati</taxon>
        <taxon>Actinomycetota</taxon>
        <taxon>Actinomycetes</taxon>
        <taxon>Streptosporangiales</taxon>
        <taxon>Nocardiopsidaceae</taxon>
        <taxon>Lipingzhangella</taxon>
    </lineage>
</organism>